<dbReference type="PANTHER" id="PTHR33112">
    <property type="entry name" value="DOMAIN PROTEIN, PUTATIVE-RELATED"/>
    <property type="match status" value="1"/>
</dbReference>
<keyword evidence="3" id="KW-1185">Reference proteome</keyword>
<accession>A0A9P4N3U7</accession>
<proteinExistence type="predicted"/>
<dbReference type="EMBL" id="ML986620">
    <property type="protein sequence ID" value="KAF2263953.1"/>
    <property type="molecule type" value="Genomic_DNA"/>
</dbReference>
<dbReference type="InterPro" id="IPR010730">
    <property type="entry name" value="HET"/>
</dbReference>
<sequence length="258" mass="29425">MLGVVPNGLFSDKTNQSRYASTFGAVGYILPVALSSTAPWLTGRRVDPHQVNYPLVQEWLHFCKKNHGCRMRYSRPDNLQMIDCKTMQTVTAPPNCNYFALSYVWGKAKTAPPLSEPYSSPELLRNAAPVVRDAIQVVKSLGGRYIWVDKYCIPQNDPHLKGEQLSRMDLIYEGAYCTIVAAAGENDQHGLPGISRRRDLQPSIKVRDNYFVSTLLDPQQEIRKSVWMTRAWTYQEALCSARRLIFTEHQVYFECKVM</sequence>
<dbReference type="PANTHER" id="PTHR33112:SF1">
    <property type="entry name" value="HETEROKARYON INCOMPATIBILITY DOMAIN-CONTAINING PROTEIN"/>
    <property type="match status" value="1"/>
</dbReference>
<feature type="domain" description="Heterokaryon incompatibility" evidence="1">
    <location>
        <begin position="98"/>
        <end position="236"/>
    </location>
</feature>
<dbReference type="OrthoDB" id="5428863at2759"/>
<name>A0A9P4N3U7_9PLEO</name>
<evidence type="ECO:0000259" key="1">
    <source>
        <dbReference type="Pfam" id="PF06985"/>
    </source>
</evidence>
<feature type="non-terminal residue" evidence="2">
    <location>
        <position position="258"/>
    </location>
</feature>
<organism evidence="2 3">
    <name type="scientific">Lojkania enalia</name>
    <dbReference type="NCBI Taxonomy" id="147567"/>
    <lineage>
        <taxon>Eukaryota</taxon>
        <taxon>Fungi</taxon>
        <taxon>Dikarya</taxon>
        <taxon>Ascomycota</taxon>
        <taxon>Pezizomycotina</taxon>
        <taxon>Dothideomycetes</taxon>
        <taxon>Pleosporomycetidae</taxon>
        <taxon>Pleosporales</taxon>
        <taxon>Pleosporales incertae sedis</taxon>
        <taxon>Lojkania</taxon>
    </lineage>
</organism>
<gene>
    <name evidence="2" type="ORF">CC78DRAFT_464507</name>
</gene>
<dbReference type="AlphaFoldDB" id="A0A9P4N3U7"/>
<dbReference type="Proteomes" id="UP000800093">
    <property type="component" value="Unassembled WGS sequence"/>
</dbReference>
<protein>
    <submittedName>
        <fullName evidence="2">HET-domain-containing protein</fullName>
    </submittedName>
</protein>
<evidence type="ECO:0000313" key="3">
    <source>
        <dbReference type="Proteomes" id="UP000800093"/>
    </source>
</evidence>
<dbReference type="Pfam" id="PF06985">
    <property type="entry name" value="HET"/>
    <property type="match status" value="1"/>
</dbReference>
<comment type="caution">
    <text evidence="2">The sequence shown here is derived from an EMBL/GenBank/DDBJ whole genome shotgun (WGS) entry which is preliminary data.</text>
</comment>
<evidence type="ECO:0000313" key="2">
    <source>
        <dbReference type="EMBL" id="KAF2263953.1"/>
    </source>
</evidence>
<reference evidence="3" key="1">
    <citation type="journal article" date="2020" name="Stud. Mycol.">
        <title>101 Dothideomycetes genomes: A test case for predicting lifestyles and emergence of pathogens.</title>
        <authorList>
            <person name="Haridas S."/>
            <person name="Albert R."/>
            <person name="Binder M."/>
            <person name="Bloem J."/>
            <person name="LaButti K."/>
            <person name="Salamov A."/>
            <person name="Andreopoulos B."/>
            <person name="Baker S."/>
            <person name="Barry K."/>
            <person name="Bills G."/>
            <person name="Bluhm B."/>
            <person name="Cannon C."/>
            <person name="Castanera R."/>
            <person name="Culley D."/>
            <person name="Daum C."/>
            <person name="Ezra D."/>
            <person name="Gonzalez J."/>
            <person name="Henrissat B."/>
            <person name="Kuo A."/>
            <person name="Liang C."/>
            <person name="Lipzen A."/>
            <person name="Lutzoni F."/>
            <person name="Magnuson J."/>
            <person name="Mondo S."/>
            <person name="Nolan M."/>
            <person name="Ohm R."/>
            <person name="Pangilinan J."/>
            <person name="Park H.-J."/>
            <person name="Ramirez L."/>
            <person name="Alfaro M."/>
            <person name="Sun H."/>
            <person name="Tritt A."/>
            <person name="Yoshinaga Y."/>
            <person name="Zwiers L.-H."/>
            <person name="Turgeon B."/>
            <person name="Goodwin S."/>
            <person name="Spatafora J."/>
            <person name="Crous P."/>
            <person name="Grigoriev I."/>
        </authorList>
    </citation>
    <scope>NUCLEOTIDE SEQUENCE [LARGE SCALE GENOMIC DNA]</scope>
    <source>
        <strain evidence="3">CBS 304.66</strain>
    </source>
</reference>